<gene>
    <name evidence="1" type="ORF">HUJ06_004122</name>
</gene>
<comment type="caution">
    <text evidence="1">The sequence shown here is derived from an EMBL/GenBank/DDBJ whole genome shotgun (WGS) entry which is preliminary data.</text>
</comment>
<organism evidence="1 2">
    <name type="scientific">Nelumbo nucifera</name>
    <name type="common">Sacred lotus</name>
    <dbReference type="NCBI Taxonomy" id="4432"/>
    <lineage>
        <taxon>Eukaryota</taxon>
        <taxon>Viridiplantae</taxon>
        <taxon>Streptophyta</taxon>
        <taxon>Embryophyta</taxon>
        <taxon>Tracheophyta</taxon>
        <taxon>Spermatophyta</taxon>
        <taxon>Magnoliopsida</taxon>
        <taxon>Proteales</taxon>
        <taxon>Nelumbonaceae</taxon>
        <taxon>Nelumbo</taxon>
    </lineage>
</organism>
<reference evidence="1 2" key="1">
    <citation type="journal article" date="2020" name="Mol. Biol. Evol.">
        <title>Distinct Expression and Methylation Patterns for Genes with Different Fates following a Single Whole-Genome Duplication in Flowering Plants.</title>
        <authorList>
            <person name="Shi T."/>
            <person name="Rahmani R.S."/>
            <person name="Gugger P.F."/>
            <person name="Wang M."/>
            <person name="Li H."/>
            <person name="Zhang Y."/>
            <person name="Li Z."/>
            <person name="Wang Q."/>
            <person name="Van de Peer Y."/>
            <person name="Marchal K."/>
            <person name="Chen J."/>
        </authorList>
    </citation>
    <scope>NUCLEOTIDE SEQUENCE [LARGE SCALE GENOMIC DNA]</scope>
    <source>
        <tissue evidence="1">Leaf</tissue>
    </source>
</reference>
<keyword evidence="2" id="KW-1185">Reference proteome</keyword>
<accession>A0A822ZL35</accession>
<evidence type="ECO:0000313" key="2">
    <source>
        <dbReference type="Proteomes" id="UP000607653"/>
    </source>
</evidence>
<proteinExistence type="predicted"/>
<dbReference type="EMBL" id="DUZY01000007">
    <property type="protein sequence ID" value="DAD45892.1"/>
    <property type="molecule type" value="Genomic_DNA"/>
</dbReference>
<dbReference type="AlphaFoldDB" id="A0A822ZL35"/>
<name>A0A822ZL35_NELNU</name>
<sequence>MKKRDTAHQRKGILYRKEELEKFKKSYRIAQGGIR</sequence>
<evidence type="ECO:0000313" key="1">
    <source>
        <dbReference type="EMBL" id="DAD45892.1"/>
    </source>
</evidence>
<protein>
    <submittedName>
        <fullName evidence="1">Uncharacterized protein</fullName>
    </submittedName>
</protein>
<dbReference type="Proteomes" id="UP000607653">
    <property type="component" value="Unassembled WGS sequence"/>
</dbReference>